<dbReference type="PROSITE" id="PS50082">
    <property type="entry name" value="WD_REPEATS_2"/>
    <property type="match status" value="1"/>
</dbReference>
<organism evidence="2 3">
    <name type="scientific">Mikania micrantha</name>
    <name type="common">bitter vine</name>
    <dbReference type="NCBI Taxonomy" id="192012"/>
    <lineage>
        <taxon>Eukaryota</taxon>
        <taxon>Viridiplantae</taxon>
        <taxon>Streptophyta</taxon>
        <taxon>Embryophyta</taxon>
        <taxon>Tracheophyta</taxon>
        <taxon>Spermatophyta</taxon>
        <taxon>Magnoliopsida</taxon>
        <taxon>eudicotyledons</taxon>
        <taxon>Gunneridae</taxon>
        <taxon>Pentapetalae</taxon>
        <taxon>asterids</taxon>
        <taxon>campanulids</taxon>
        <taxon>Asterales</taxon>
        <taxon>Asteraceae</taxon>
        <taxon>Asteroideae</taxon>
        <taxon>Heliantheae alliance</taxon>
        <taxon>Eupatorieae</taxon>
        <taxon>Mikania</taxon>
    </lineage>
</organism>
<comment type="caution">
    <text evidence="2">The sequence shown here is derived from an EMBL/GenBank/DDBJ whole genome shotgun (WGS) entry which is preliminary data.</text>
</comment>
<reference evidence="2 3" key="1">
    <citation type="submission" date="2019-05" db="EMBL/GenBank/DDBJ databases">
        <title>Mikania micrantha, genome provides insights into the molecular mechanism of rapid growth.</title>
        <authorList>
            <person name="Liu B."/>
        </authorList>
    </citation>
    <scope>NUCLEOTIDE SEQUENCE [LARGE SCALE GENOMIC DNA]</scope>
    <source>
        <strain evidence="2">NLD-2019</strain>
        <tissue evidence="2">Leaf</tissue>
    </source>
</reference>
<dbReference type="PROSITE" id="PS50294">
    <property type="entry name" value="WD_REPEATS_REGION"/>
    <property type="match status" value="1"/>
</dbReference>
<dbReference type="AlphaFoldDB" id="A0A5N6M9I0"/>
<protein>
    <submittedName>
        <fullName evidence="2">Uncharacterized protein</fullName>
    </submittedName>
</protein>
<dbReference type="Pfam" id="PF00400">
    <property type="entry name" value="WD40"/>
    <property type="match status" value="2"/>
</dbReference>
<dbReference type="SUPFAM" id="SSF50978">
    <property type="entry name" value="WD40 repeat-like"/>
    <property type="match status" value="1"/>
</dbReference>
<dbReference type="EMBL" id="SZYD01000016">
    <property type="protein sequence ID" value="KAD3337092.1"/>
    <property type="molecule type" value="Genomic_DNA"/>
</dbReference>
<dbReference type="InterPro" id="IPR036322">
    <property type="entry name" value="WD40_repeat_dom_sf"/>
</dbReference>
<dbReference type="Gene3D" id="2.130.10.10">
    <property type="entry name" value="YVTN repeat-like/Quinoprotein amine dehydrogenase"/>
    <property type="match status" value="1"/>
</dbReference>
<dbReference type="PANTHER" id="PTHR43991:SF43">
    <property type="entry name" value="WD40_YVTN REPEAT-LIKE-CONTAINING DOMAIN-CONTAINING PROTEIN-RELATED"/>
    <property type="match status" value="1"/>
</dbReference>
<evidence type="ECO:0000313" key="3">
    <source>
        <dbReference type="Proteomes" id="UP000326396"/>
    </source>
</evidence>
<keyword evidence="1" id="KW-0853">WD repeat</keyword>
<gene>
    <name evidence="2" type="ORF">E3N88_32612</name>
</gene>
<feature type="repeat" description="WD" evidence="1">
    <location>
        <begin position="302"/>
        <end position="343"/>
    </location>
</feature>
<name>A0A5N6M9I0_9ASTR</name>
<proteinExistence type="predicted"/>
<dbReference type="OrthoDB" id="20669at2759"/>
<dbReference type="PANTHER" id="PTHR43991">
    <property type="entry name" value="WD REPEAT PROTEIN (AFU_ORTHOLOGUE AFUA_8G05640)-RELATED"/>
    <property type="match status" value="1"/>
</dbReference>
<evidence type="ECO:0000256" key="1">
    <source>
        <dbReference type="PROSITE-ProRule" id="PRU00221"/>
    </source>
</evidence>
<sequence>MRHNVSEQIDYMAEDAEMPDFVDDVGDEENDGGDQNYNDYDMLTKVTDTSSAQARTGKDIQGIPWDRLNITRESYRRTRLQQYRNYENIPLSGDAVDKKCKQKPKGGNYYEFFHNSRAVKPMVLHFQLRNLVWATSKHDVYLMSNYSIMHWSSLSQNLTEILNFSGHVAPTEKHAGSILEGFTQTQISTLAVSDDFLVAGGFQGELACKRLDKPGVSFCTRITYEDNAITNAIEIYDALSGGMHFMASNNDCGVREYDMDAFQLVNHFCFPWPVNHTSLSPDRKLITVVGDHLDGLLTVGTVEGHLDYSFASAWHPDGRIFATGNQDKTCRVWDLRNLSNPVSVLKGNMGAVRSVRFSSNGQFLVVAESADFVHVYNTKLNYEKRQEIDFFGEISGVSLSPDDETLYVGLWDRTYASLLQFNKRNKYGYLDSFV</sequence>
<evidence type="ECO:0000313" key="2">
    <source>
        <dbReference type="EMBL" id="KAD3337092.1"/>
    </source>
</evidence>
<accession>A0A5N6M9I0</accession>
<dbReference type="FunFam" id="2.130.10.10:FF:000637">
    <property type="entry name" value="WD-40 repeat family protein"/>
    <property type="match status" value="1"/>
</dbReference>
<dbReference type="SMART" id="SM00320">
    <property type="entry name" value="WD40"/>
    <property type="match status" value="3"/>
</dbReference>
<keyword evidence="3" id="KW-1185">Reference proteome</keyword>
<dbReference type="Proteomes" id="UP000326396">
    <property type="component" value="Linkage Group LG6"/>
</dbReference>
<dbReference type="InterPro" id="IPR001680">
    <property type="entry name" value="WD40_rpt"/>
</dbReference>
<dbReference type="InterPro" id="IPR015943">
    <property type="entry name" value="WD40/YVTN_repeat-like_dom_sf"/>
</dbReference>